<dbReference type="CDD" id="cd00761">
    <property type="entry name" value="Glyco_tranf_GTA_type"/>
    <property type="match status" value="1"/>
</dbReference>
<dbReference type="Pfam" id="PF00535">
    <property type="entry name" value="Glycos_transf_2"/>
    <property type="match status" value="1"/>
</dbReference>
<proteinExistence type="predicted"/>
<dbReference type="InterPro" id="IPR050834">
    <property type="entry name" value="Glycosyltransf_2"/>
</dbReference>
<dbReference type="InterPro" id="IPR029044">
    <property type="entry name" value="Nucleotide-diphossugar_trans"/>
</dbReference>
<dbReference type="SUPFAM" id="SSF53448">
    <property type="entry name" value="Nucleotide-diphospho-sugar transferases"/>
    <property type="match status" value="1"/>
</dbReference>
<reference evidence="4" key="1">
    <citation type="submission" date="2019-02" db="EMBL/GenBank/DDBJ databases">
        <title>Complete genome sequence of Rhodoferax sp. Gr-4.</title>
        <authorList>
            <person name="Jin L."/>
        </authorList>
    </citation>
    <scope>NUCLEOTIDE SEQUENCE [LARGE SCALE GENOMIC DNA]</scope>
    <source>
        <strain evidence="4">Gr-4</strain>
    </source>
</reference>
<keyword evidence="1" id="KW-1133">Transmembrane helix</keyword>
<accession>A0A515ERH3</accession>
<evidence type="ECO:0000259" key="2">
    <source>
        <dbReference type="Pfam" id="PF00535"/>
    </source>
</evidence>
<dbReference type="RefSeq" id="WP_142812398.1">
    <property type="nucleotide sequence ID" value="NZ_CP036282.1"/>
</dbReference>
<reference evidence="4" key="2">
    <citation type="journal article" date="2020" name="Int. J. Syst. Evol. Microbiol.">
        <title>Genomic insights into a novel species Rhodoferax aquaticus sp. nov., isolated from freshwater.</title>
        <authorList>
            <person name="Li T."/>
            <person name="Zhuo Y."/>
            <person name="Jin C.Z."/>
            <person name="Wu X."/>
            <person name="Ko S.R."/>
            <person name="Jin F.J."/>
            <person name="Ahn C.Y."/>
            <person name="Oh H.M."/>
            <person name="Lee H.G."/>
            <person name="Jin L."/>
        </authorList>
    </citation>
    <scope>NUCLEOTIDE SEQUENCE [LARGE SCALE GENOMIC DNA]</scope>
    <source>
        <strain evidence="4">Gr-4</strain>
    </source>
</reference>
<evidence type="ECO:0000256" key="1">
    <source>
        <dbReference type="SAM" id="Phobius"/>
    </source>
</evidence>
<organism evidence="3 4">
    <name type="scientific">Rhodoferax aquaticus</name>
    <dbReference type="NCBI Taxonomy" id="2527691"/>
    <lineage>
        <taxon>Bacteria</taxon>
        <taxon>Pseudomonadati</taxon>
        <taxon>Pseudomonadota</taxon>
        <taxon>Betaproteobacteria</taxon>
        <taxon>Burkholderiales</taxon>
        <taxon>Comamonadaceae</taxon>
        <taxon>Rhodoferax</taxon>
    </lineage>
</organism>
<dbReference type="Gene3D" id="3.90.550.10">
    <property type="entry name" value="Spore Coat Polysaccharide Biosynthesis Protein SpsA, Chain A"/>
    <property type="match status" value="1"/>
</dbReference>
<dbReference type="PANTHER" id="PTHR43685">
    <property type="entry name" value="GLYCOSYLTRANSFERASE"/>
    <property type="match status" value="1"/>
</dbReference>
<protein>
    <submittedName>
        <fullName evidence="3">Glycosyltransferase family 2 protein</fullName>
    </submittedName>
</protein>
<keyword evidence="4" id="KW-1185">Reference proteome</keyword>
<evidence type="ECO:0000313" key="3">
    <source>
        <dbReference type="EMBL" id="QDL55238.1"/>
    </source>
</evidence>
<sequence length="348" mass="38906">MTTTATPKLSICIATFKRGAFIGETLDSILGQMEPGIEVVVVDGASPDDTPKVMARYAAAHPEIRYFRESVNSGVDADFDKAVGYAKGEFCWLMTDDDLLRPGAVAAVLAALGSEDDLIIVNAEVRGVDLSELYEKQRLVFDADKVYRASDREAFFAETAAYLSFIGCVVIRRTGWLARERSAYYGSLFIHVGVIFQNPPISNVKVISEPQIIVRYGNAMWTSRSFEIWMFKWPGLVWSFPDISDEAKRKVCRREPWRSAKALFHNRALGAYSSVEFKKIKQSDVGKLEKMVAYLLSVFPASLANLVMVTYFSLLATPARIALHDLLFSRNAGVLSRMSARVLTRRNR</sequence>
<gene>
    <name evidence="3" type="ORF">EXZ61_14265</name>
</gene>
<dbReference type="InterPro" id="IPR001173">
    <property type="entry name" value="Glyco_trans_2-like"/>
</dbReference>
<dbReference type="EMBL" id="CP036282">
    <property type="protein sequence ID" value="QDL55238.1"/>
    <property type="molecule type" value="Genomic_DNA"/>
</dbReference>
<evidence type="ECO:0000313" key="4">
    <source>
        <dbReference type="Proteomes" id="UP000317365"/>
    </source>
</evidence>
<feature type="transmembrane region" description="Helical" evidence="1">
    <location>
        <begin position="291"/>
        <end position="314"/>
    </location>
</feature>
<keyword evidence="1" id="KW-0812">Transmembrane</keyword>
<dbReference type="Proteomes" id="UP000317365">
    <property type="component" value="Chromosome"/>
</dbReference>
<name>A0A515ERH3_9BURK</name>
<dbReference type="KEGG" id="rhg:EXZ61_14265"/>
<dbReference type="PANTHER" id="PTHR43685:SF2">
    <property type="entry name" value="GLYCOSYLTRANSFERASE 2-LIKE DOMAIN-CONTAINING PROTEIN"/>
    <property type="match status" value="1"/>
</dbReference>
<feature type="domain" description="Glycosyltransferase 2-like" evidence="2">
    <location>
        <begin position="10"/>
        <end position="139"/>
    </location>
</feature>
<dbReference type="AlphaFoldDB" id="A0A515ERH3"/>
<keyword evidence="1" id="KW-0472">Membrane</keyword>